<accession>A0A5C4LQ41</accession>
<dbReference type="EMBL" id="VDFW01000060">
    <property type="protein sequence ID" value="TNC18823.1"/>
    <property type="molecule type" value="Genomic_DNA"/>
</dbReference>
<dbReference type="InterPro" id="IPR039261">
    <property type="entry name" value="FNR_nucleotide-bd"/>
</dbReference>
<name>A0A5C4LQ41_9PSEU</name>
<evidence type="ECO:0000313" key="3">
    <source>
        <dbReference type="Proteomes" id="UP000305546"/>
    </source>
</evidence>
<reference evidence="2 3" key="1">
    <citation type="submission" date="2019-06" db="EMBL/GenBank/DDBJ databases">
        <title>Amycolatopsis alkalitolerans sp. nov., isolated from Gastrodia elata Blume.</title>
        <authorList>
            <person name="Narsing Rao M.P."/>
            <person name="Li W.J."/>
        </authorList>
    </citation>
    <scope>NUCLEOTIDE SEQUENCE [LARGE SCALE GENOMIC DNA]</scope>
    <source>
        <strain evidence="2 3">SYSUP0005</strain>
    </source>
</reference>
<keyword evidence="3" id="KW-1185">Reference proteome</keyword>
<dbReference type="Proteomes" id="UP000305546">
    <property type="component" value="Unassembled WGS sequence"/>
</dbReference>
<gene>
    <name evidence="2" type="ORF">FG385_33430</name>
</gene>
<dbReference type="Gene3D" id="3.40.50.80">
    <property type="entry name" value="Nucleotide-binding domain of ferredoxin-NADP reductase (FNR) module"/>
    <property type="match status" value="1"/>
</dbReference>
<dbReference type="AlphaFoldDB" id="A0A5C4LQ41"/>
<evidence type="ECO:0000259" key="1">
    <source>
        <dbReference type="Pfam" id="PF04954"/>
    </source>
</evidence>
<dbReference type="Pfam" id="PF04954">
    <property type="entry name" value="SIP"/>
    <property type="match status" value="1"/>
</dbReference>
<proteinExistence type="predicted"/>
<sequence>MRWADFPTGQAFAWLGGEAYEVRRHLVDERRIPKRAIDFTGYWRRKLT</sequence>
<dbReference type="OrthoDB" id="3291337at2"/>
<comment type="caution">
    <text evidence="2">The sequence shown here is derived from an EMBL/GenBank/DDBJ whole genome shotgun (WGS) entry which is preliminary data.</text>
</comment>
<evidence type="ECO:0000313" key="2">
    <source>
        <dbReference type="EMBL" id="TNC18823.1"/>
    </source>
</evidence>
<protein>
    <submittedName>
        <fullName evidence="2">Siderophore-interacting protein</fullName>
    </submittedName>
</protein>
<dbReference type="InterPro" id="IPR007037">
    <property type="entry name" value="SIP_rossman_dom"/>
</dbReference>
<organism evidence="2 3">
    <name type="scientific">Amycolatopsis alkalitolerans</name>
    <dbReference type="NCBI Taxonomy" id="2547244"/>
    <lineage>
        <taxon>Bacteria</taxon>
        <taxon>Bacillati</taxon>
        <taxon>Actinomycetota</taxon>
        <taxon>Actinomycetes</taxon>
        <taxon>Pseudonocardiales</taxon>
        <taxon>Pseudonocardiaceae</taxon>
        <taxon>Amycolatopsis</taxon>
    </lineage>
</organism>
<feature type="domain" description="SIP-like Rossmann fold" evidence="1">
    <location>
        <begin position="2"/>
        <end position="45"/>
    </location>
</feature>